<accession>A0A1G4U252</accession>
<organism evidence="3 4">
    <name type="scientific">Ancylobacter rudongensis</name>
    <dbReference type="NCBI Taxonomy" id="177413"/>
    <lineage>
        <taxon>Bacteria</taxon>
        <taxon>Pseudomonadati</taxon>
        <taxon>Pseudomonadota</taxon>
        <taxon>Alphaproteobacteria</taxon>
        <taxon>Hyphomicrobiales</taxon>
        <taxon>Xanthobacteraceae</taxon>
        <taxon>Ancylobacter</taxon>
    </lineage>
</organism>
<dbReference type="AlphaFoldDB" id="A0A1G4U252"/>
<dbReference type="Pfam" id="PF13670">
    <property type="entry name" value="PepSY_2"/>
    <property type="match status" value="1"/>
</dbReference>
<gene>
    <name evidence="3" type="ORF">SAMN05660859_3421</name>
</gene>
<proteinExistence type="predicted"/>
<dbReference type="InterPro" id="IPR025711">
    <property type="entry name" value="PepSY"/>
</dbReference>
<feature type="domain" description="PepSY" evidence="2">
    <location>
        <begin position="11"/>
        <end position="83"/>
    </location>
</feature>
<keyword evidence="4" id="KW-1185">Reference proteome</keyword>
<evidence type="ECO:0000259" key="2">
    <source>
        <dbReference type="Pfam" id="PF13670"/>
    </source>
</evidence>
<reference evidence="4" key="1">
    <citation type="submission" date="2016-10" db="EMBL/GenBank/DDBJ databases">
        <authorList>
            <person name="Varghese N."/>
            <person name="Submissions S."/>
        </authorList>
    </citation>
    <scope>NUCLEOTIDE SEQUENCE [LARGE SCALE GENOMIC DNA]</scope>
    <source>
        <strain evidence="4">CGMCC 1.1761</strain>
    </source>
</reference>
<sequence length="85" mass="9099">MKTPSRSLLPALALATLFAAPVLAQTPAIGIDDALRIARDNGVATITKIEMDDGKWEVEGRNAAQQRIEIDIDPASGKILKTETD</sequence>
<name>A0A1G4U252_9HYPH</name>
<dbReference type="RefSeq" id="WP_091441990.1">
    <property type="nucleotide sequence ID" value="NZ_FMTP01000005.1"/>
</dbReference>
<dbReference type="EMBL" id="FMTP01000005">
    <property type="protein sequence ID" value="SCW87742.1"/>
    <property type="molecule type" value="Genomic_DNA"/>
</dbReference>
<evidence type="ECO:0000256" key="1">
    <source>
        <dbReference type="SAM" id="SignalP"/>
    </source>
</evidence>
<dbReference type="Proteomes" id="UP000198889">
    <property type="component" value="Unassembled WGS sequence"/>
</dbReference>
<evidence type="ECO:0000313" key="3">
    <source>
        <dbReference type="EMBL" id="SCW87742.1"/>
    </source>
</evidence>
<dbReference type="STRING" id="177413.SAMN05660859_3421"/>
<protein>
    <submittedName>
        <fullName evidence="3">Peptidase propeptide and YPEB domain-containing protein</fullName>
    </submittedName>
</protein>
<feature type="signal peptide" evidence="1">
    <location>
        <begin position="1"/>
        <end position="24"/>
    </location>
</feature>
<dbReference type="Gene3D" id="3.10.450.40">
    <property type="match status" value="1"/>
</dbReference>
<evidence type="ECO:0000313" key="4">
    <source>
        <dbReference type="Proteomes" id="UP000198889"/>
    </source>
</evidence>
<feature type="chain" id="PRO_5011437268" evidence="1">
    <location>
        <begin position="25"/>
        <end position="85"/>
    </location>
</feature>
<keyword evidence="1" id="KW-0732">Signal</keyword>